<feature type="compositionally biased region" description="Low complexity" evidence="1">
    <location>
        <begin position="70"/>
        <end position="109"/>
    </location>
</feature>
<dbReference type="GeneID" id="108667270"/>
<sequence length="329" mass="35882">MKLSALVLLSIVLGAIAQIPPESAENFAQLALPKRERPAAVKLQPGTGIPTEKPAAGPVYVPPQQREEITTTTTPATSTPPETTTTTPKTTTTPMTTTTTTATTSTTTTVRASKPISSNSVKKATEEESLKKSPQRHSDTTDIEKRHDEVAESKQGIFSSFSFPMIASIGAAIFMGGLAYYMQPSLAPEPISRKGISSHLSGYDHGVRIVHPSELTPEELERLMNAGAYRVSGRSIAHSSHPYFDYARRIYQYVMPELLGGSAADADGTKEKVYVIRHHEHHDSELKNAPYINDPENDDDLQKEAALKTTVKPSDHPYHKLLKGDLQKI</sequence>
<evidence type="ECO:0000313" key="3">
    <source>
        <dbReference type="Proteomes" id="UP000694843"/>
    </source>
</evidence>
<feature type="region of interest" description="Disordered" evidence="1">
    <location>
        <begin position="64"/>
        <end position="148"/>
    </location>
</feature>
<organism evidence="3 4">
    <name type="scientific">Hyalella azteca</name>
    <name type="common">Amphipod</name>
    <dbReference type="NCBI Taxonomy" id="294128"/>
    <lineage>
        <taxon>Eukaryota</taxon>
        <taxon>Metazoa</taxon>
        <taxon>Ecdysozoa</taxon>
        <taxon>Arthropoda</taxon>
        <taxon>Crustacea</taxon>
        <taxon>Multicrustacea</taxon>
        <taxon>Malacostraca</taxon>
        <taxon>Eumalacostraca</taxon>
        <taxon>Peracarida</taxon>
        <taxon>Amphipoda</taxon>
        <taxon>Senticaudata</taxon>
        <taxon>Talitrida</taxon>
        <taxon>Talitroidea</taxon>
        <taxon>Hyalellidae</taxon>
        <taxon>Hyalella</taxon>
    </lineage>
</organism>
<name>A0A8B7N7E7_HYAAZ</name>
<protein>
    <submittedName>
        <fullName evidence="4">Uncharacterized protein LOC108667270</fullName>
    </submittedName>
</protein>
<dbReference type="AlphaFoldDB" id="A0A8B7N7E7"/>
<feature type="chain" id="PRO_5034102652" evidence="2">
    <location>
        <begin position="18"/>
        <end position="329"/>
    </location>
</feature>
<feature type="compositionally biased region" description="Basic and acidic residues" evidence="1">
    <location>
        <begin position="123"/>
        <end position="148"/>
    </location>
</feature>
<reference evidence="4" key="1">
    <citation type="submission" date="2025-08" db="UniProtKB">
        <authorList>
            <consortium name="RefSeq"/>
        </authorList>
    </citation>
    <scope>IDENTIFICATION</scope>
    <source>
        <tissue evidence="4">Whole organism</tissue>
    </source>
</reference>
<proteinExistence type="predicted"/>
<feature type="signal peptide" evidence="2">
    <location>
        <begin position="1"/>
        <end position="17"/>
    </location>
</feature>
<gene>
    <name evidence="4" type="primary">LOC108667270</name>
</gene>
<dbReference type="KEGG" id="hazt:108667270"/>
<dbReference type="RefSeq" id="XP_018009766.1">
    <property type="nucleotide sequence ID" value="XM_018154277.1"/>
</dbReference>
<dbReference type="Proteomes" id="UP000694843">
    <property type="component" value="Unplaced"/>
</dbReference>
<dbReference type="OrthoDB" id="10509544at2759"/>
<evidence type="ECO:0000256" key="1">
    <source>
        <dbReference type="SAM" id="MobiDB-lite"/>
    </source>
</evidence>
<keyword evidence="2" id="KW-0732">Signal</keyword>
<evidence type="ECO:0000313" key="4">
    <source>
        <dbReference type="RefSeq" id="XP_018009766.1"/>
    </source>
</evidence>
<keyword evidence="3" id="KW-1185">Reference proteome</keyword>
<accession>A0A8B7N7E7</accession>
<evidence type="ECO:0000256" key="2">
    <source>
        <dbReference type="SAM" id="SignalP"/>
    </source>
</evidence>